<organism evidence="2 3">
    <name type="scientific">Thalictrum thalictroides</name>
    <name type="common">Rue-anemone</name>
    <name type="synonym">Anemone thalictroides</name>
    <dbReference type="NCBI Taxonomy" id="46969"/>
    <lineage>
        <taxon>Eukaryota</taxon>
        <taxon>Viridiplantae</taxon>
        <taxon>Streptophyta</taxon>
        <taxon>Embryophyta</taxon>
        <taxon>Tracheophyta</taxon>
        <taxon>Spermatophyta</taxon>
        <taxon>Magnoliopsida</taxon>
        <taxon>Ranunculales</taxon>
        <taxon>Ranunculaceae</taxon>
        <taxon>Thalictroideae</taxon>
        <taxon>Thalictrum</taxon>
    </lineage>
</organism>
<dbReference type="AlphaFoldDB" id="A0A7J6VQE8"/>
<dbReference type="NCBIfam" id="TIGR01640">
    <property type="entry name" value="F_box_assoc_1"/>
    <property type="match status" value="1"/>
</dbReference>
<dbReference type="PANTHER" id="PTHR31672:SF13">
    <property type="entry name" value="F-BOX PROTEIN CPR30-LIKE"/>
    <property type="match status" value="1"/>
</dbReference>
<reference evidence="2 3" key="1">
    <citation type="submission" date="2020-06" db="EMBL/GenBank/DDBJ databases">
        <title>Transcriptomic and genomic resources for Thalictrum thalictroides and T. hernandezii: Facilitating candidate gene discovery in an emerging model plant lineage.</title>
        <authorList>
            <person name="Arias T."/>
            <person name="Riano-Pachon D.M."/>
            <person name="Di Stilio V.S."/>
        </authorList>
    </citation>
    <scope>NUCLEOTIDE SEQUENCE [LARGE SCALE GENOMIC DNA]</scope>
    <source>
        <strain evidence="3">cv. WT478/WT964</strain>
        <tissue evidence="2">Leaves</tissue>
    </source>
</reference>
<keyword evidence="3" id="KW-1185">Reference proteome</keyword>
<feature type="domain" description="F-box associated beta-propeller type 3" evidence="1">
    <location>
        <begin position="74"/>
        <end position="323"/>
    </location>
</feature>
<dbReference type="PANTHER" id="PTHR31672">
    <property type="entry name" value="BNACNNG10540D PROTEIN"/>
    <property type="match status" value="1"/>
</dbReference>
<dbReference type="Pfam" id="PF08268">
    <property type="entry name" value="FBA_3"/>
    <property type="match status" value="1"/>
</dbReference>
<dbReference type="EMBL" id="JABWDY010028548">
    <property type="protein sequence ID" value="KAF5187011.1"/>
    <property type="molecule type" value="Genomic_DNA"/>
</dbReference>
<dbReference type="Proteomes" id="UP000554482">
    <property type="component" value="Unassembled WGS sequence"/>
</dbReference>
<evidence type="ECO:0000313" key="3">
    <source>
        <dbReference type="Proteomes" id="UP000554482"/>
    </source>
</evidence>
<sequence>MDHVNQNKPSILFTSILNSADKYIRLRSLDYETRNILKPKTFGFFDKKFEFNDEKGAISIMSTNIEGKLLLPREFVIAGSCNGLVCLWNYSDGIVVCNPATQELVNAPYHDYDGLPDDVEVLSDVGFGYDPLTNTYKVVRFDIPDPDFGVCKVYVYALGTKEWKKISTPFQLSYCYGKPPFVNGALHWMKMRYFSATTDKAQTVDSIISFDVGSEEFRELPWIPESIVKQIKFFSLGTLQGYLSVFSSSYDEGLYDIWSMKDYGVKESWTKLYSIYPGVESVRWVQPLVIRNNGEIFLELQKYMNTNRKHYMYAYDPRNKSVNAYVRGFPRWTDACPYVETLISIASFSGKKIKEYNNTDGSKDELKTTFISKPQKKIFKKAVKWKLRRHIRPPDRLNL</sequence>
<proteinExistence type="predicted"/>
<gene>
    <name evidence="2" type="ORF">FRX31_023403</name>
</gene>
<dbReference type="InterPro" id="IPR050796">
    <property type="entry name" value="SCF_F-box_component"/>
</dbReference>
<name>A0A7J6VQE8_THATH</name>
<evidence type="ECO:0000259" key="1">
    <source>
        <dbReference type="Pfam" id="PF08268"/>
    </source>
</evidence>
<dbReference type="InterPro" id="IPR013187">
    <property type="entry name" value="F-box-assoc_dom_typ3"/>
</dbReference>
<accession>A0A7J6VQE8</accession>
<dbReference type="OrthoDB" id="617976at2759"/>
<dbReference type="InterPro" id="IPR017451">
    <property type="entry name" value="F-box-assoc_interact_dom"/>
</dbReference>
<evidence type="ECO:0000313" key="2">
    <source>
        <dbReference type="EMBL" id="KAF5187011.1"/>
    </source>
</evidence>
<comment type="caution">
    <text evidence="2">The sequence shown here is derived from an EMBL/GenBank/DDBJ whole genome shotgun (WGS) entry which is preliminary data.</text>
</comment>
<protein>
    <submittedName>
        <fullName evidence="2">F-box protein cpr1</fullName>
    </submittedName>
</protein>